<dbReference type="Proteomes" id="UP000598146">
    <property type="component" value="Unassembled WGS sequence"/>
</dbReference>
<evidence type="ECO:0000313" key="2">
    <source>
        <dbReference type="Proteomes" id="UP000598146"/>
    </source>
</evidence>
<dbReference type="EMBL" id="JADQTO010000012">
    <property type="protein sequence ID" value="MBG0564858.1"/>
    <property type="molecule type" value="Genomic_DNA"/>
</dbReference>
<evidence type="ECO:0000313" key="1">
    <source>
        <dbReference type="EMBL" id="MBG0564858.1"/>
    </source>
</evidence>
<keyword evidence="2" id="KW-1185">Reference proteome</keyword>
<dbReference type="AlphaFoldDB" id="A0A931CER8"/>
<reference evidence="1" key="1">
    <citation type="submission" date="2020-11" db="EMBL/GenBank/DDBJ databases">
        <title>Isolation and identification of active actinomycetes.</title>
        <authorList>
            <person name="Sun X."/>
        </authorList>
    </citation>
    <scope>NUCLEOTIDE SEQUENCE</scope>
    <source>
        <strain evidence="1">NEAU-A11</strain>
    </source>
</reference>
<dbReference type="RefSeq" id="WP_196416627.1">
    <property type="nucleotide sequence ID" value="NZ_JADQTO010000012.1"/>
</dbReference>
<accession>A0A931CER8</accession>
<comment type="caution">
    <text evidence="1">The sequence shown here is derived from an EMBL/GenBank/DDBJ whole genome shotgun (WGS) entry which is preliminary data.</text>
</comment>
<organism evidence="1 2">
    <name type="scientific">Actinoplanes aureus</name>
    <dbReference type="NCBI Taxonomy" id="2792083"/>
    <lineage>
        <taxon>Bacteria</taxon>
        <taxon>Bacillati</taxon>
        <taxon>Actinomycetota</taxon>
        <taxon>Actinomycetes</taxon>
        <taxon>Micromonosporales</taxon>
        <taxon>Micromonosporaceae</taxon>
        <taxon>Actinoplanes</taxon>
    </lineage>
</organism>
<sequence length="194" mass="20994">MNAETLFAKALAGEDEAYLRAEAGLRESADAEVLESNLSADDPIARLMAHVMLDWADADPGFEGADRYLDVVEHWFADTIVRTPPVDGVVENLTAKFGGRLGEFLALRLVKVPTTPAWRAQVALSYLERHPTPAATDALIRYASLTSVPALQGAVARVVTKFRDPALARKVSAERDRLAREGRGLPSALTSLIA</sequence>
<gene>
    <name evidence="1" type="ORF">I4J89_25745</name>
</gene>
<proteinExistence type="predicted"/>
<name>A0A931CER8_9ACTN</name>
<protein>
    <submittedName>
        <fullName evidence="1">Uncharacterized protein</fullName>
    </submittedName>
</protein>